<evidence type="ECO:0000313" key="2">
    <source>
        <dbReference type="Proteomes" id="UP000663760"/>
    </source>
</evidence>
<accession>A0A7I8JYY3</accession>
<organism evidence="1 2">
    <name type="scientific">Spirodela intermedia</name>
    <name type="common">Intermediate duckweed</name>
    <dbReference type="NCBI Taxonomy" id="51605"/>
    <lineage>
        <taxon>Eukaryota</taxon>
        <taxon>Viridiplantae</taxon>
        <taxon>Streptophyta</taxon>
        <taxon>Embryophyta</taxon>
        <taxon>Tracheophyta</taxon>
        <taxon>Spermatophyta</taxon>
        <taxon>Magnoliopsida</taxon>
        <taxon>Liliopsida</taxon>
        <taxon>Araceae</taxon>
        <taxon>Lemnoideae</taxon>
        <taxon>Spirodela</taxon>
    </lineage>
</organism>
<gene>
    <name evidence="1" type="ORF">SI8410_01001235</name>
</gene>
<name>A0A7I8JYY3_SPIIN</name>
<protein>
    <submittedName>
        <fullName evidence="1">Uncharacterized protein</fullName>
    </submittedName>
</protein>
<evidence type="ECO:0000313" key="1">
    <source>
        <dbReference type="EMBL" id="CAA7389128.1"/>
    </source>
</evidence>
<dbReference type="AlphaFoldDB" id="A0A7I8JYY3"/>
<sequence>MASERGGVCVNGVIRISVARDADHDEKIKGQGGRRTRRCHSVRIIKICNLRLGLSSSMGNDLDFFGAKL</sequence>
<dbReference type="EMBL" id="LR746264">
    <property type="protein sequence ID" value="CAA7389128.1"/>
    <property type="molecule type" value="Genomic_DNA"/>
</dbReference>
<reference evidence="1" key="1">
    <citation type="submission" date="2020-02" db="EMBL/GenBank/DDBJ databases">
        <authorList>
            <person name="Scholz U."/>
            <person name="Mascher M."/>
            <person name="Fiebig A."/>
        </authorList>
    </citation>
    <scope>NUCLEOTIDE SEQUENCE</scope>
</reference>
<dbReference type="Proteomes" id="UP000663760">
    <property type="component" value="Chromosome 1"/>
</dbReference>
<keyword evidence="2" id="KW-1185">Reference proteome</keyword>
<proteinExistence type="predicted"/>